<gene>
    <name evidence="1" type="ORF">DNK06_12770</name>
</gene>
<proteinExistence type="predicted"/>
<accession>A0A4Q9QL36</accession>
<reference evidence="1 2" key="1">
    <citation type="submission" date="2018-06" db="EMBL/GenBank/DDBJ databases">
        <title>Three novel Pseudomonas species isolated from symptomatic oak.</title>
        <authorList>
            <person name="Bueno-Gonzalez V."/>
            <person name="Brady C."/>
        </authorList>
    </citation>
    <scope>NUCLEOTIDE SEQUENCE [LARGE SCALE GENOMIC DNA]</scope>
    <source>
        <strain evidence="1 2">P9A</strain>
    </source>
</reference>
<dbReference type="Proteomes" id="UP000292302">
    <property type="component" value="Unassembled WGS sequence"/>
</dbReference>
<comment type="caution">
    <text evidence="1">The sequence shown here is derived from an EMBL/GenBank/DDBJ whole genome shotgun (WGS) entry which is preliminary data.</text>
</comment>
<evidence type="ECO:0000313" key="2">
    <source>
        <dbReference type="Proteomes" id="UP000292302"/>
    </source>
</evidence>
<evidence type="ECO:0000313" key="1">
    <source>
        <dbReference type="EMBL" id="TBU79423.1"/>
    </source>
</evidence>
<protein>
    <submittedName>
        <fullName evidence="1">Uncharacterized protein</fullName>
    </submittedName>
</protein>
<dbReference type="OrthoDB" id="8907064at2"/>
<keyword evidence="2" id="KW-1185">Reference proteome</keyword>
<dbReference type="EMBL" id="QJUI01000010">
    <property type="protein sequence ID" value="TBU79423.1"/>
    <property type="molecule type" value="Genomic_DNA"/>
</dbReference>
<sequence length="106" mass="11592">MDTALAPIIGRKGVTALFRRSLHLCEPSYPDIVDALGSVSDQTDYSRLISLIETRTQEEALLFGEQLLRTLYQLLTTLIGVSLTARLLDAVFDAPLSALQAQGTSR</sequence>
<organism evidence="1 2">
    <name type="scientific">Phytopseudomonas daroniae</name>
    <dbReference type="NCBI Taxonomy" id="2487519"/>
    <lineage>
        <taxon>Bacteria</taxon>
        <taxon>Pseudomonadati</taxon>
        <taxon>Pseudomonadota</taxon>
        <taxon>Gammaproteobacteria</taxon>
        <taxon>Pseudomonadales</taxon>
        <taxon>Pseudomonadaceae</taxon>
        <taxon>Phytopseudomonas</taxon>
    </lineage>
</organism>
<dbReference type="AlphaFoldDB" id="A0A4Q9QL36"/>
<name>A0A4Q9QL36_9GAMM</name>